<gene>
    <name evidence="2" type="primary">sat</name>
    <name evidence="2" type="ORF">CINF_1084</name>
</gene>
<keyword evidence="3" id="KW-1185">Reference proteome</keyword>
<keyword evidence="2" id="KW-0808">Transferase</keyword>
<organism evidence="2 3">
    <name type="scientific">Candidatus Campylobacter infans</name>
    <dbReference type="NCBI Taxonomy" id="2561898"/>
    <lineage>
        <taxon>Bacteria</taxon>
        <taxon>Pseudomonadati</taxon>
        <taxon>Campylobacterota</taxon>
        <taxon>Epsilonproteobacteria</taxon>
        <taxon>Campylobacterales</taxon>
        <taxon>Campylobacteraceae</taxon>
        <taxon>Campylobacter</taxon>
    </lineage>
</organism>
<accession>A0A7H9CJX6</accession>
<name>A0A7H9CJX6_9BACT</name>
<evidence type="ECO:0000313" key="2">
    <source>
        <dbReference type="EMBL" id="QLI05578.1"/>
    </source>
</evidence>
<dbReference type="KEGG" id="cinf:CINF_1084"/>
<keyword evidence="2" id="KW-0548">Nucleotidyltransferase</keyword>
<evidence type="ECO:0000259" key="1">
    <source>
        <dbReference type="Pfam" id="PF01747"/>
    </source>
</evidence>
<dbReference type="Pfam" id="PF01747">
    <property type="entry name" value="ATP-sulfurylase"/>
    <property type="match status" value="1"/>
</dbReference>
<dbReference type="Proteomes" id="UP000509414">
    <property type="component" value="Chromosome"/>
</dbReference>
<dbReference type="EC" id="2.7.7.4" evidence="2"/>
<dbReference type="InterPro" id="IPR014729">
    <property type="entry name" value="Rossmann-like_a/b/a_fold"/>
</dbReference>
<dbReference type="SUPFAM" id="SSF52374">
    <property type="entry name" value="Nucleotidylyl transferase"/>
    <property type="match status" value="1"/>
</dbReference>
<proteinExistence type="predicted"/>
<reference evidence="2 3" key="1">
    <citation type="submission" date="2020-02" db="EMBL/GenBank/DDBJ databases">
        <title>Complete genome sequence of the novel Campylobacter species Candidatus Campylobacter infans.</title>
        <authorList>
            <person name="Duim B."/>
            <person name="Zomer A."/>
            <person name="van der Graaf L."/>
            <person name="Wagenaar J."/>
        </authorList>
    </citation>
    <scope>NUCLEOTIDE SEQUENCE [LARGE SCALE GENOMIC DNA]</scope>
    <source>
        <strain evidence="2 3">19S00001</strain>
    </source>
</reference>
<dbReference type="GO" id="GO:0004781">
    <property type="term" value="F:sulfate adenylyltransferase (ATP) activity"/>
    <property type="evidence" value="ECO:0007669"/>
    <property type="project" value="UniProtKB-EC"/>
</dbReference>
<dbReference type="RefSeq" id="WP_240156096.1">
    <property type="nucleotide sequence ID" value="NZ_CP049075.1"/>
</dbReference>
<dbReference type="InterPro" id="IPR024951">
    <property type="entry name" value="Sulfurylase_cat_dom"/>
</dbReference>
<dbReference type="EMBL" id="CP049075">
    <property type="protein sequence ID" value="QLI05578.1"/>
    <property type="molecule type" value="Genomic_DNA"/>
</dbReference>
<dbReference type="Gene3D" id="3.40.50.620">
    <property type="entry name" value="HUPs"/>
    <property type="match status" value="1"/>
</dbReference>
<dbReference type="PANTHER" id="PTHR43509">
    <property type="match status" value="1"/>
</dbReference>
<evidence type="ECO:0000313" key="3">
    <source>
        <dbReference type="Proteomes" id="UP000509414"/>
    </source>
</evidence>
<dbReference type="PANTHER" id="PTHR43509:SF1">
    <property type="entry name" value="SULFATE ADENYLYLTRANSFERASE"/>
    <property type="match status" value="1"/>
</dbReference>
<protein>
    <submittedName>
        <fullName evidence="2">Sulfate adenylyltransferase</fullName>
        <ecNumber evidence="2">2.7.7.4</ecNumber>
    </submittedName>
</protein>
<feature type="domain" description="Sulphate adenylyltransferase catalytic" evidence="1">
    <location>
        <begin position="169"/>
        <end position="376"/>
    </location>
</feature>
<sequence>MASQNKEKSKKTPANKNEASKALKNAKIININEDEYGTLELIASGALGEHKNLADNDIIKQIAKTGEYKKQLMPYAFSFAPSGKENQKMLKNLKAKTNTDALKPKTIAFDLCLNGKIAGKIQASNIYNLSHQNLSIFSAKNINFTKEKSQNNALAIAGELSIFSSKLAKIKTQIAKTIKERNYRKITAIMLTADPLHRLHERLIRMTIDKADFLIIFLVRTYNIQGRLSFDLRLECLRYFCDNYLPSGRVAIVPFENTTIFSDHINPVLEVITAKNFGANKIVIGQNHAGIGLFYDNNQANTLLDEVCERLGLELIVMPQMFYCEICHTLTSTKTCPHGDHHHIKYSQATLKELLFAGLMPPAILMRKKISAIILDALYPNRFKSLQRIYDDLFANRGILEKHDQRDFYEQLMRLYQTSSLN</sequence>
<dbReference type="AlphaFoldDB" id="A0A7H9CJX6"/>